<keyword evidence="11" id="KW-1185">Reference proteome</keyword>
<accession>A0A8T0UDX8</accession>
<evidence type="ECO:0008006" key="12">
    <source>
        <dbReference type="Google" id="ProtNLM"/>
    </source>
</evidence>
<protein>
    <recommendedName>
        <fullName evidence="12">Replication factor A C-terminal domain-containing protein</fullName>
    </recommendedName>
</protein>
<sequence length="525" mass="59816">MAIDLLSDIRPGQFHWTICVSISRIWEFHGTSDDGQIKHLDLVIIDQKGTSIYVEIPPDSIPFLKPHLQEGKVVIIKKFVVEQAKPGYKVVQNHYMIKLNRRTTITAVEPEPPMFPKITYMLTPFSELEQHKNMKDRFLDVIGQIVAVSNVANFHTSAAETQMRRTITLRDISGMTINLSLAGERATKFDGDKIYDLGQETAVIAIFVGTLMKGVTGQPSYLTGSSACRWYINDFTIPAIQDYYNMLPSEVDAVEKIELIDNKSGQHVEPKTVLQLKDIDPFEEMNKRFQCTVTITKLSPNQAWYYTTCKICSSRSYYRNSTYKCSKATCPCTDAEDRYKVCFMAADETYELEFVLFDQKAQQLIGKPLQRLQSMHGKFDTPPEISNLIGQRYTFIVKISAKKSMSSDEPSYDVIYIKEQFGKQASIPIFQKTTHLAVISSSQAVQSSLPSLNPMEPKKIQRKIQQQGPINDDPSRLQYQHAIDNKPKEAQQHNKDTNLGTKREISNDTVEESQNLPTLSKRQRR</sequence>
<dbReference type="Pfam" id="PF16900">
    <property type="entry name" value="REPA_OB_2"/>
    <property type="match status" value="1"/>
</dbReference>
<reference evidence="10" key="1">
    <citation type="submission" date="2020-05" db="EMBL/GenBank/DDBJ databases">
        <title>WGS assembly of Panicum virgatum.</title>
        <authorList>
            <person name="Lovell J.T."/>
            <person name="Jenkins J."/>
            <person name="Shu S."/>
            <person name="Juenger T.E."/>
            <person name="Schmutz J."/>
        </authorList>
    </citation>
    <scope>NUCLEOTIDE SEQUENCE</scope>
    <source>
        <strain evidence="10">AP13</strain>
    </source>
</reference>
<evidence type="ECO:0000259" key="8">
    <source>
        <dbReference type="Pfam" id="PF08646"/>
    </source>
</evidence>
<name>A0A8T0UDX8_PANVG</name>
<dbReference type="InterPro" id="IPR013955">
    <property type="entry name" value="Rep_factor-A_C"/>
</dbReference>
<dbReference type="Gene3D" id="2.40.50.140">
    <property type="entry name" value="Nucleic acid-binding proteins"/>
    <property type="match status" value="3"/>
</dbReference>
<organism evidence="10 11">
    <name type="scientific">Panicum virgatum</name>
    <name type="common">Blackwell switchgrass</name>
    <dbReference type="NCBI Taxonomy" id="38727"/>
    <lineage>
        <taxon>Eukaryota</taxon>
        <taxon>Viridiplantae</taxon>
        <taxon>Streptophyta</taxon>
        <taxon>Embryophyta</taxon>
        <taxon>Tracheophyta</taxon>
        <taxon>Spermatophyta</taxon>
        <taxon>Magnoliopsida</taxon>
        <taxon>Liliopsida</taxon>
        <taxon>Poales</taxon>
        <taxon>Poaceae</taxon>
        <taxon>PACMAD clade</taxon>
        <taxon>Panicoideae</taxon>
        <taxon>Panicodae</taxon>
        <taxon>Paniceae</taxon>
        <taxon>Panicinae</taxon>
        <taxon>Panicum</taxon>
        <taxon>Panicum sect. Hiantes</taxon>
    </lineage>
</organism>
<dbReference type="InterPro" id="IPR031657">
    <property type="entry name" value="REPA_OB_2"/>
</dbReference>
<evidence type="ECO:0000256" key="1">
    <source>
        <dbReference type="ARBA" id="ARBA00005690"/>
    </source>
</evidence>
<feature type="domain" description="Replication factor A C-terminal" evidence="8">
    <location>
        <begin position="289"/>
        <end position="410"/>
    </location>
</feature>
<keyword evidence="3" id="KW-0863">Zinc-finger</keyword>
<evidence type="ECO:0000256" key="5">
    <source>
        <dbReference type="ARBA" id="ARBA00023125"/>
    </source>
</evidence>
<feature type="compositionally biased region" description="Basic and acidic residues" evidence="6">
    <location>
        <begin position="483"/>
        <end position="506"/>
    </location>
</feature>
<proteinExistence type="inferred from homology"/>
<keyword evidence="5" id="KW-0238">DNA-binding</keyword>
<feature type="compositionally biased region" description="Polar residues" evidence="6">
    <location>
        <begin position="512"/>
        <end position="525"/>
    </location>
</feature>
<evidence type="ECO:0000259" key="7">
    <source>
        <dbReference type="Pfam" id="PF02721"/>
    </source>
</evidence>
<dbReference type="PANTHER" id="PTHR47165:SF4">
    <property type="entry name" value="OS03G0429900 PROTEIN"/>
    <property type="match status" value="1"/>
</dbReference>
<dbReference type="SUPFAM" id="SSF50249">
    <property type="entry name" value="Nucleic acid-binding proteins"/>
    <property type="match status" value="3"/>
</dbReference>
<evidence type="ECO:0000256" key="3">
    <source>
        <dbReference type="ARBA" id="ARBA00022771"/>
    </source>
</evidence>
<evidence type="ECO:0000256" key="4">
    <source>
        <dbReference type="ARBA" id="ARBA00022833"/>
    </source>
</evidence>
<keyword evidence="2" id="KW-0479">Metal-binding</keyword>
<evidence type="ECO:0000259" key="9">
    <source>
        <dbReference type="Pfam" id="PF16900"/>
    </source>
</evidence>
<evidence type="ECO:0000313" key="10">
    <source>
        <dbReference type="EMBL" id="KAG2620155.1"/>
    </source>
</evidence>
<dbReference type="CDD" id="cd04481">
    <property type="entry name" value="RPA1_DBD_B_like"/>
    <property type="match status" value="1"/>
</dbReference>
<feature type="region of interest" description="Disordered" evidence="6">
    <location>
        <begin position="448"/>
        <end position="525"/>
    </location>
</feature>
<gene>
    <name evidence="10" type="ORF">PVAP13_3NG157300</name>
</gene>
<evidence type="ECO:0000256" key="6">
    <source>
        <dbReference type="SAM" id="MobiDB-lite"/>
    </source>
</evidence>
<dbReference type="Pfam" id="PF02721">
    <property type="entry name" value="DUF223"/>
    <property type="match status" value="1"/>
</dbReference>
<dbReference type="InterPro" id="IPR047192">
    <property type="entry name" value="Euk_RPA1_DBD_C"/>
</dbReference>
<dbReference type="PANTHER" id="PTHR47165">
    <property type="entry name" value="OS03G0429900 PROTEIN"/>
    <property type="match status" value="1"/>
</dbReference>
<dbReference type="Proteomes" id="UP000823388">
    <property type="component" value="Chromosome 3N"/>
</dbReference>
<dbReference type="Pfam" id="PF08646">
    <property type="entry name" value="Rep_fac-A_C"/>
    <property type="match status" value="1"/>
</dbReference>
<comment type="caution">
    <text evidence="10">The sequence shown here is derived from an EMBL/GenBank/DDBJ whole genome shotgun (WGS) entry which is preliminary data.</text>
</comment>
<dbReference type="CDD" id="cd04480">
    <property type="entry name" value="RPA1_DBD_A_like"/>
    <property type="match status" value="1"/>
</dbReference>
<evidence type="ECO:0000256" key="2">
    <source>
        <dbReference type="ARBA" id="ARBA00022723"/>
    </source>
</evidence>
<keyword evidence="4" id="KW-0862">Zinc</keyword>
<dbReference type="CDD" id="cd04476">
    <property type="entry name" value="RPA1_DBD_C"/>
    <property type="match status" value="1"/>
</dbReference>
<dbReference type="GO" id="GO:0003677">
    <property type="term" value="F:DNA binding"/>
    <property type="evidence" value="ECO:0007669"/>
    <property type="project" value="UniProtKB-KW"/>
</dbReference>
<dbReference type="AlphaFoldDB" id="A0A8T0UDX8"/>
<feature type="domain" description="Replication protein A OB" evidence="9">
    <location>
        <begin position="134"/>
        <end position="205"/>
    </location>
</feature>
<dbReference type="InterPro" id="IPR003871">
    <property type="entry name" value="RFA1B/D_OB_1st"/>
</dbReference>
<dbReference type="OrthoDB" id="687381at2759"/>
<feature type="domain" description="Replication protein A 70 kDa DNA-binding subunit B/D first OB fold" evidence="7">
    <location>
        <begin position="5"/>
        <end position="106"/>
    </location>
</feature>
<evidence type="ECO:0000313" key="11">
    <source>
        <dbReference type="Proteomes" id="UP000823388"/>
    </source>
</evidence>
<dbReference type="EMBL" id="CM029042">
    <property type="protein sequence ID" value="KAG2620155.1"/>
    <property type="molecule type" value="Genomic_DNA"/>
</dbReference>
<dbReference type="InterPro" id="IPR012340">
    <property type="entry name" value="NA-bd_OB-fold"/>
</dbReference>
<comment type="similarity">
    <text evidence="1">Belongs to the replication factor A protein 1 family.</text>
</comment>
<dbReference type="GO" id="GO:0008270">
    <property type="term" value="F:zinc ion binding"/>
    <property type="evidence" value="ECO:0007669"/>
    <property type="project" value="UniProtKB-KW"/>
</dbReference>